<reference evidence="1" key="1">
    <citation type="submission" date="2022-09" db="EMBL/GenBank/DDBJ databases">
        <title>Rhodovastum sp. nov. RN2-1 isolated from soil in Seongnam, South Korea.</title>
        <authorList>
            <person name="Le N.T."/>
        </authorList>
    </citation>
    <scope>NUCLEOTIDE SEQUENCE</scope>
    <source>
        <strain evidence="1">RN2-1</strain>
    </source>
</reference>
<dbReference type="EMBL" id="JAPDNT010000007">
    <property type="protein sequence ID" value="MCW3475303.1"/>
    <property type="molecule type" value="Genomic_DNA"/>
</dbReference>
<comment type="caution">
    <text evidence="1">The sequence shown here is derived from an EMBL/GenBank/DDBJ whole genome shotgun (WGS) entry which is preliminary data.</text>
</comment>
<accession>A0AA41YNF9</accession>
<evidence type="ECO:0000313" key="1">
    <source>
        <dbReference type="EMBL" id="MCW3475303.1"/>
    </source>
</evidence>
<organism evidence="1 2">
    <name type="scientific">Limobrevibacterium gyesilva</name>
    <dbReference type="NCBI Taxonomy" id="2991712"/>
    <lineage>
        <taxon>Bacteria</taxon>
        <taxon>Pseudomonadati</taxon>
        <taxon>Pseudomonadota</taxon>
        <taxon>Alphaproteobacteria</taxon>
        <taxon>Acetobacterales</taxon>
        <taxon>Acetobacteraceae</taxon>
        <taxon>Limobrevibacterium</taxon>
    </lineage>
</organism>
<dbReference type="AlphaFoldDB" id="A0AA41YNF9"/>
<gene>
    <name evidence="1" type="ORF">OL599_12040</name>
</gene>
<proteinExistence type="predicted"/>
<evidence type="ECO:0008006" key="3">
    <source>
        <dbReference type="Google" id="ProtNLM"/>
    </source>
</evidence>
<evidence type="ECO:0000313" key="2">
    <source>
        <dbReference type="Proteomes" id="UP001165679"/>
    </source>
</evidence>
<dbReference type="RefSeq" id="WP_264714000.1">
    <property type="nucleotide sequence ID" value="NZ_JAPDNT010000007.1"/>
</dbReference>
<sequence>MAVFDPDSRYVRFASVYTATDRRGRSVQALTAALVPPQTTLGQHQRRDGQRLDHLAAFYLGDANGFWRIAEANGAVLPDALAGARILTIPTPR</sequence>
<dbReference type="Proteomes" id="UP001165679">
    <property type="component" value="Unassembled WGS sequence"/>
</dbReference>
<keyword evidence="2" id="KW-1185">Reference proteome</keyword>
<name>A0AA41YNF9_9PROT</name>
<protein>
    <recommendedName>
        <fullName evidence="3">LysM domain-containing protein</fullName>
    </recommendedName>
</protein>
<reference evidence="1" key="2">
    <citation type="submission" date="2022-10" db="EMBL/GenBank/DDBJ databases">
        <authorList>
            <person name="Trinh H.N."/>
        </authorList>
    </citation>
    <scope>NUCLEOTIDE SEQUENCE</scope>
    <source>
        <strain evidence="1">RN2-1</strain>
    </source>
</reference>